<evidence type="ECO:0000313" key="2">
    <source>
        <dbReference type="EMBL" id="TNC72921.1"/>
    </source>
</evidence>
<dbReference type="Pfam" id="PF08929">
    <property type="entry name" value="PoNi_C"/>
    <property type="match status" value="1"/>
</dbReference>
<feature type="domain" description="PoNi C-terminal" evidence="1">
    <location>
        <begin position="199"/>
        <end position="308"/>
    </location>
</feature>
<dbReference type="InterPro" id="IPR015025">
    <property type="entry name" value="PoNi_C"/>
</dbReference>
<dbReference type="Gene3D" id="1.10.3920.10">
    <property type="entry name" value="PA2201 C-terminal domain-like"/>
    <property type="match status" value="1"/>
</dbReference>
<dbReference type="EMBL" id="VDGE01000014">
    <property type="protein sequence ID" value="TNC72921.1"/>
    <property type="molecule type" value="Genomic_DNA"/>
</dbReference>
<evidence type="ECO:0000313" key="3">
    <source>
        <dbReference type="Proteomes" id="UP000305681"/>
    </source>
</evidence>
<name>A0A5C4NDW4_9BURK</name>
<sequence>MGRRSQRTLQRRRLAALDAALRCRQRLAQRRAASASSKNDGKTMITAPFDVRRRQKFLHEDLYHKTRENQLAIIDVELENKRIADSMQGNASVHHFLHLEEFWIWMLDYTAGEPIEALAPRIAGIVDKFEEWNEVDQLYQQEAALDFSEDGPYEYEGAPQFSILSDYEDTLQLLSISILLRDQRSVRRIIHVLRSHRGHDGLFEQLIGAYVEDSQDLDTCIISKPYDTLLQVFYEEDDNAALALLQKYLKQWYPAMKNHPRWYDEHLHINEEGYAAYYGYWAFEAGATVFILDLDDSQIDHLVYPKDLVDYARQLWEEGRYTSQETEPLIRKGRVEGGQPCPQTGFWETPAKLHSRSHFEQGQIMPVFDDAVHGETIWYWSEEQ</sequence>
<dbReference type="AlphaFoldDB" id="A0A5C4NDW4"/>
<reference evidence="2 3" key="1">
    <citation type="submission" date="2019-06" db="EMBL/GenBank/DDBJ databases">
        <title>Genome sequence of Janthinobacterium lividum UCD_MED1.</title>
        <authorList>
            <person name="De Leon M.E."/>
            <person name="Jospin G."/>
        </authorList>
    </citation>
    <scope>NUCLEOTIDE SEQUENCE [LARGE SCALE GENOMIC DNA]</scope>
    <source>
        <strain evidence="2 3">UCD_MED1</strain>
    </source>
</reference>
<organism evidence="2 3">
    <name type="scientific">Janthinobacterium lividum</name>
    <dbReference type="NCBI Taxonomy" id="29581"/>
    <lineage>
        <taxon>Bacteria</taxon>
        <taxon>Pseudomonadati</taxon>
        <taxon>Pseudomonadota</taxon>
        <taxon>Betaproteobacteria</taxon>
        <taxon>Burkholderiales</taxon>
        <taxon>Oxalobacteraceae</taxon>
        <taxon>Janthinobacterium</taxon>
    </lineage>
</organism>
<proteinExistence type="predicted"/>
<dbReference type="SUPFAM" id="SSF140731">
    <property type="entry name" value="PA2201 C-terminal domain-like"/>
    <property type="match status" value="1"/>
</dbReference>
<evidence type="ECO:0000259" key="1">
    <source>
        <dbReference type="Pfam" id="PF08929"/>
    </source>
</evidence>
<protein>
    <submittedName>
        <fullName evidence="2">DUF1911 domain-containing protein</fullName>
    </submittedName>
</protein>
<dbReference type="InterPro" id="IPR028983">
    <property type="entry name" value="PA2201-like_C"/>
</dbReference>
<dbReference type="Proteomes" id="UP000305681">
    <property type="component" value="Unassembled WGS sequence"/>
</dbReference>
<gene>
    <name evidence="2" type="ORF">FHI69_25325</name>
</gene>
<comment type="caution">
    <text evidence="2">The sequence shown here is derived from an EMBL/GenBank/DDBJ whole genome shotgun (WGS) entry which is preliminary data.</text>
</comment>
<accession>A0A5C4NDW4</accession>